<gene>
    <name evidence="3" type="primary">LOC107034417</name>
</gene>
<dbReference type="RefSeq" id="XP_031529093.2">
    <property type="nucleotide sequence ID" value="XM_031673233.2"/>
</dbReference>
<dbReference type="GeneID" id="107034417"/>
<accession>A0A6J3A643</accession>
<dbReference type="Proteomes" id="UP001652581">
    <property type="component" value="Chromosome 3"/>
</dbReference>
<evidence type="ECO:0000256" key="1">
    <source>
        <dbReference type="SAM" id="MobiDB-lite"/>
    </source>
</evidence>
<name>A0A6J3A643_VICPA</name>
<dbReference type="InParanoid" id="A0A6J3A643"/>
<organism evidence="2 3">
    <name type="scientific">Vicugna pacos</name>
    <name type="common">Alpaca</name>
    <name type="synonym">Lama pacos</name>
    <dbReference type="NCBI Taxonomy" id="30538"/>
    <lineage>
        <taxon>Eukaryota</taxon>
        <taxon>Metazoa</taxon>
        <taxon>Chordata</taxon>
        <taxon>Craniata</taxon>
        <taxon>Vertebrata</taxon>
        <taxon>Euteleostomi</taxon>
        <taxon>Mammalia</taxon>
        <taxon>Eutheria</taxon>
        <taxon>Laurasiatheria</taxon>
        <taxon>Artiodactyla</taxon>
        <taxon>Tylopoda</taxon>
        <taxon>Camelidae</taxon>
        <taxon>Vicugna</taxon>
    </lineage>
</organism>
<evidence type="ECO:0000313" key="3">
    <source>
        <dbReference type="RefSeq" id="XP_031529093.2"/>
    </source>
</evidence>
<keyword evidence="2" id="KW-1185">Reference proteome</keyword>
<feature type="compositionally biased region" description="Basic and acidic residues" evidence="1">
    <location>
        <begin position="151"/>
        <end position="160"/>
    </location>
</feature>
<reference evidence="3" key="1">
    <citation type="submission" date="2025-08" db="UniProtKB">
        <authorList>
            <consortium name="RefSeq"/>
        </authorList>
    </citation>
    <scope>IDENTIFICATION</scope>
</reference>
<dbReference type="KEGG" id="vpc:107034417"/>
<feature type="compositionally biased region" description="Low complexity" evidence="1">
    <location>
        <begin position="117"/>
        <end position="127"/>
    </location>
</feature>
<dbReference type="AlphaFoldDB" id="A0A6J3A643"/>
<evidence type="ECO:0000313" key="2">
    <source>
        <dbReference type="Proteomes" id="UP001652581"/>
    </source>
</evidence>
<sequence>MTSRRLTLYSGVGAQTGRGTSSAGLAVPEGKAALGVNGQGTRDRGQQGRRAQKGRQQRYSSAARACSRPPPPPPPPEVRAEARRPGGSSELGSPAPRPAAQRRGQKRAYLSRVPRSTPTDPAAAPPACGYCASQGSGHGVEPPRGGAKRPTWPERARPRDGLCSAWGSDHLPLTATADPPRSARTSELTVECLTNVVCAPQDPEGTSKMSSSDHCHIMSSSQLEGEREHGGAQALCLKAQVWKPHVTLLLTFSHEEHIT</sequence>
<feature type="region of interest" description="Disordered" evidence="1">
    <location>
        <begin position="1"/>
        <end position="182"/>
    </location>
</feature>
<protein>
    <submittedName>
        <fullName evidence="3">Uncharacterized protein</fullName>
    </submittedName>
</protein>
<feature type="compositionally biased region" description="Pro residues" evidence="1">
    <location>
        <begin position="68"/>
        <end position="77"/>
    </location>
</feature>
<proteinExistence type="predicted"/>
<feature type="compositionally biased region" description="Low complexity" evidence="1">
    <location>
        <begin position="57"/>
        <end position="67"/>
    </location>
</feature>